<keyword evidence="1" id="KW-1133">Transmembrane helix</keyword>
<evidence type="ECO:0000256" key="1">
    <source>
        <dbReference type="SAM" id="Phobius"/>
    </source>
</evidence>
<dbReference type="Proteomes" id="UP000253226">
    <property type="component" value="Unassembled WGS sequence"/>
</dbReference>
<name>A0A367WAE5_9PROT</name>
<dbReference type="AlphaFoldDB" id="A0A367WAE5"/>
<proteinExistence type="predicted"/>
<accession>A0A367WAE5</accession>
<keyword evidence="1" id="KW-0472">Membrane</keyword>
<dbReference type="EMBL" id="JPWF01000005">
    <property type="protein sequence ID" value="RCK37561.1"/>
    <property type="molecule type" value="Genomic_DNA"/>
</dbReference>
<comment type="caution">
    <text evidence="2">The sequence shown here is derived from an EMBL/GenBank/DDBJ whole genome shotgun (WGS) entry which is preliminary data.</text>
</comment>
<organism evidence="2 3">
    <name type="scientific">Thalassospira profundimaris</name>
    <dbReference type="NCBI Taxonomy" id="502049"/>
    <lineage>
        <taxon>Bacteria</taxon>
        <taxon>Pseudomonadati</taxon>
        <taxon>Pseudomonadota</taxon>
        <taxon>Alphaproteobacteria</taxon>
        <taxon>Rhodospirillales</taxon>
        <taxon>Thalassospiraceae</taxon>
        <taxon>Thalassospira</taxon>
    </lineage>
</organism>
<sequence length="240" mass="27227">MSLIQKTYEGFIGLTEQSTKFSFCLALSSLALFSDLTLAITGKGNLASLRLDDFGTSLNIGYIILFIIGYSIFMSCFVSVTKVIVDWFAISIFMIFKIPLILHDRPSKYSYVNEDELLDYAQKTQDSIAFQVLEKEKEVHENEHANMQKASYLSFSCLILIFLHLIIPEQQSSLKLAFWNSFALADEQNSNSSIIISQLFFLGSLALTVPWVFSLFYSQRTLWIKYPAAAKPNEKSSIEL</sequence>
<feature type="transmembrane region" description="Helical" evidence="1">
    <location>
        <begin position="194"/>
        <end position="217"/>
    </location>
</feature>
<feature type="transmembrane region" description="Helical" evidence="1">
    <location>
        <begin position="60"/>
        <end position="85"/>
    </location>
</feature>
<evidence type="ECO:0000313" key="2">
    <source>
        <dbReference type="EMBL" id="RCK37561.1"/>
    </source>
</evidence>
<protein>
    <submittedName>
        <fullName evidence="2">Uncharacterized protein</fullName>
    </submittedName>
</protein>
<gene>
    <name evidence="2" type="ORF">TH19_09930</name>
</gene>
<evidence type="ECO:0000313" key="3">
    <source>
        <dbReference type="Proteomes" id="UP000253226"/>
    </source>
</evidence>
<reference evidence="2 3" key="1">
    <citation type="submission" date="2014-07" db="EMBL/GenBank/DDBJ databases">
        <title>Draft genome sequence of Thalassospira profundimaris 35.</title>
        <authorList>
            <person name="Lai Q."/>
            <person name="Shao Z."/>
        </authorList>
    </citation>
    <scope>NUCLEOTIDE SEQUENCE [LARGE SCALE GENOMIC DNA]</scope>
    <source>
        <strain evidence="2 3">35</strain>
    </source>
</reference>
<keyword evidence="1" id="KW-0812">Transmembrane</keyword>
<feature type="transmembrane region" description="Helical" evidence="1">
    <location>
        <begin position="21"/>
        <end position="40"/>
    </location>
</feature>
<feature type="transmembrane region" description="Helical" evidence="1">
    <location>
        <begin position="150"/>
        <end position="167"/>
    </location>
</feature>